<name>A0A0S2MFW5_BIFLL</name>
<feature type="transmembrane region" description="Helical" evidence="1">
    <location>
        <begin position="30"/>
        <end position="47"/>
    </location>
</feature>
<comment type="caution">
    <text evidence="4">The sequence shown here is derived from an EMBL/GenBank/DDBJ whole genome shotgun (WGS) entry which is preliminary data.</text>
</comment>
<dbReference type="RefSeq" id="WP_007055915.1">
    <property type="nucleotide sequence ID" value="NZ_AP022379.1"/>
</dbReference>
<protein>
    <recommendedName>
        <fullName evidence="8">Unassigned protein</fullName>
    </recommendedName>
</protein>
<reference evidence="5 6" key="1">
    <citation type="journal article" date="2018" name="Sci. Rep.">
        <title>Genomic diversity and distribution of Bifidobacterium longum subsp. longum across the human lifespan.</title>
        <authorList>
            <person name="Odamaki T."/>
            <person name="Bottacini F."/>
            <person name="Kato K."/>
            <person name="Mitsuyama E."/>
            <person name="Yoshida K."/>
            <person name="Horigome A."/>
            <person name="Xiao J.Z."/>
            <person name="van Sinderen D."/>
        </authorList>
    </citation>
    <scope>NUCLEOTIDE SEQUENCE [LARGE SCALE GENOMIC DNA]</scope>
    <source>
        <strain evidence="2 7">MCC10002</strain>
        <strain evidence="3 6">MCC10043</strain>
        <strain evidence="4 5">MCC10126</strain>
    </source>
</reference>
<dbReference type="AlphaFoldDB" id="A0A0S2MFW5"/>
<dbReference type="EMBL" id="SHPM01000003">
    <property type="protein sequence ID" value="TCD76042.1"/>
    <property type="molecule type" value="Genomic_DNA"/>
</dbReference>
<gene>
    <name evidence="2" type="ORF">MCC10002_0066</name>
    <name evidence="3" type="ORF">MCC10043_0049</name>
    <name evidence="4" type="ORF">MCC10126_0071</name>
</gene>
<keyword evidence="1" id="KW-0812">Transmembrane</keyword>
<sequence length="106" mass="10805">MLQVICGFVVGLLLAGLGFGLVGGGVPGLIVAVVLAALGYIAASTLTEPERRIGKMLVSALPNGQKTADTIDAANARLNSIAMLTKQVRDPAVKAEANDFIAATKD</sequence>
<accession>A0A0S2MFW5</accession>
<dbReference type="Proteomes" id="UP000292260">
    <property type="component" value="Unassembled WGS sequence"/>
</dbReference>
<dbReference type="EMBL" id="SHTN01000001">
    <property type="protein sequence ID" value="TCF86293.1"/>
    <property type="molecule type" value="Genomic_DNA"/>
</dbReference>
<evidence type="ECO:0000313" key="6">
    <source>
        <dbReference type="Proteomes" id="UP000292260"/>
    </source>
</evidence>
<reference evidence="4" key="2">
    <citation type="submission" date="2019-02" db="EMBL/GenBank/DDBJ databases">
        <authorList>
            <person name="Odamaki T."/>
        </authorList>
    </citation>
    <scope>NUCLEOTIDE SEQUENCE</scope>
    <source>
        <strain evidence="2">MCC10002</strain>
        <strain evidence="3">MCC10043</strain>
        <strain evidence="4">MCC10126</strain>
    </source>
</reference>
<evidence type="ECO:0000313" key="5">
    <source>
        <dbReference type="Proteomes" id="UP000291501"/>
    </source>
</evidence>
<keyword evidence="1" id="KW-1133">Transmembrane helix</keyword>
<organism evidence="4 5">
    <name type="scientific">Bifidobacterium longum subsp. longum</name>
    <dbReference type="NCBI Taxonomy" id="1679"/>
    <lineage>
        <taxon>Bacteria</taxon>
        <taxon>Bacillati</taxon>
        <taxon>Actinomycetota</taxon>
        <taxon>Actinomycetes</taxon>
        <taxon>Bifidobacteriales</taxon>
        <taxon>Bifidobacteriaceae</taxon>
        <taxon>Bifidobacterium</taxon>
    </lineage>
</organism>
<evidence type="ECO:0000256" key="1">
    <source>
        <dbReference type="SAM" id="Phobius"/>
    </source>
</evidence>
<evidence type="ECO:0000313" key="7">
    <source>
        <dbReference type="Proteomes" id="UP000293701"/>
    </source>
</evidence>
<evidence type="ECO:0000313" key="4">
    <source>
        <dbReference type="EMBL" id="TCF86293.1"/>
    </source>
</evidence>
<keyword evidence="1" id="KW-0472">Membrane</keyword>
<proteinExistence type="predicted"/>
<evidence type="ECO:0000313" key="3">
    <source>
        <dbReference type="EMBL" id="TCE42491.1"/>
    </source>
</evidence>
<evidence type="ECO:0000313" key="2">
    <source>
        <dbReference type="EMBL" id="TCD76042.1"/>
    </source>
</evidence>
<dbReference type="Proteomes" id="UP000293701">
    <property type="component" value="Unassembled WGS sequence"/>
</dbReference>
<dbReference type="Proteomes" id="UP000291501">
    <property type="component" value="Unassembled WGS sequence"/>
</dbReference>
<evidence type="ECO:0008006" key="8">
    <source>
        <dbReference type="Google" id="ProtNLM"/>
    </source>
</evidence>
<dbReference type="EMBL" id="SHQU01000003">
    <property type="protein sequence ID" value="TCE42491.1"/>
    <property type="molecule type" value="Genomic_DNA"/>
</dbReference>